<protein>
    <submittedName>
        <fullName>Lactate transporter</fullName>
    </submittedName>
</protein>
<proteinExistence type="evidence at protein level"/>
<organism>
    <name type="scientific">Oryctolagus cuniculus</name>
    <name type="common">Rabbit</name>
    <dbReference type="NCBI Taxonomy" id="9986"/>
    <lineage>
        <taxon>Eukaryota</taxon>
        <taxon>Metazoa</taxon>
        <taxon>Chordata</taxon>
        <taxon>Craniata</taxon>
        <taxon>Vertebrata</taxon>
        <taxon>Euteleostomi</taxon>
        <taxon>Mammalia</taxon>
        <taxon>Eutheria</taxon>
        <taxon>Euarchontoglires</taxon>
        <taxon>Glires</taxon>
        <taxon>Lagomorpha</taxon>
        <taxon>Leporidae</taxon>
        <taxon>Oryctolagus</taxon>
    </lineage>
</organism>
<accession>Q9TR97</accession>
<keyword id="KW-0903">Direct protein sequencing</keyword>
<dbReference type="AlphaFoldDB" id="Q9TR97"/>
<name>Q9TR97_RABIT</name>
<sequence length="16" mass="1438">PPAVGGPVGYTPPDGG</sequence>
<reference key="1">
    <citation type="journal article" date="1994" name="Biochem. J.">
        <title>N-terminal protein sequence analysis of the rabbit erythrocyte lactate transporter suggests identity with the cloned monocarboxylate transport protein MCT1.</title>
        <authorList>
            <person name="Poole R.C."/>
            <person name="Halestrap A.P."/>
        </authorList>
    </citation>
    <scope>PROTEIN SEQUENCE</scope>
</reference>